<accession>Q07U80</accession>
<organism evidence="1">
    <name type="scientific">Rhodopseudomonas palustris (strain BisA53)</name>
    <dbReference type="NCBI Taxonomy" id="316055"/>
    <lineage>
        <taxon>Bacteria</taxon>
        <taxon>Pseudomonadati</taxon>
        <taxon>Pseudomonadota</taxon>
        <taxon>Alphaproteobacteria</taxon>
        <taxon>Hyphomicrobiales</taxon>
        <taxon>Nitrobacteraceae</taxon>
        <taxon>Rhodopseudomonas</taxon>
    </lineage>
</organism>
<dbReference type="eggNOG" id="ENOG5032K6G">
    <property type="taxonomic scope" value="Bacteria"/>
</dbReference>
<sequence>MLAELVTAYSASLNADGNRLRLCYEAEPNMLISESVARGRWCPMVRIDGSNRLHNTMTDGFQNSEAMYHCIAADCMGWRGYHLSHLKGTGAVEKHGYCGFAGRPESD</sequence>
<gene>
    <name evidence="1" type="ordered locus">RPE_0545</name>
</gene>
<protein>
    <submittedName>
        <fullName evidence="1">Uncharacterized protein</fullName>
    </submittedName>
</protein>
<dbReference type="KEGG" id="rpe:RPE_0545"/>
<proteinExistence type="predicted"/>
<reference evidence="1" key="1">
    <citation type="submission" date="2006-09" db="EMBL/GenBank/DDBJ databases">
        <title>Complete sequence of Rhodopseudomonas palustris BisA53.</title>
        <authorList>
            <consortium name="US DOE Joint Genome Institute"/>
            <person name="Copeland A."/>
            <person name="Lucas S."/>
            <person name="Lapidus A."/>
            <person name="Barry K."/>
            <person name="Detter J.C."/>
            <person name="Glavina del Rio T."/>
            <person name="Hammon N."/>
            <person name="Israni S."/>
            <person name="Dalin E."/>
            <person name="Tice H."/>
            <person name="Pitluck S."/>
            <person name="Chain P."/>
            <person name="Malfatti S."/>
            <person name="Shin M."/>
            <person name="Vergez L."/>
            <person name="Schmutz J."/>
            <person name="Larimer F."/>
            <person name="Land M."/>
            <person name="Hauser L."/>
            <person name="Pelletier D.A."/>
            <person name="Kyrpides N."/>
            <person name="Kim E."/>
            <person name="Harwood C.S."/>
            <person name="Oda Y."/>
            <person name="Richardson P."/>
        </authorList>
    </citation>
    <scope>NUCLEOTIDE SEQUENCE [LARGE SCALE GENOMIC DNA]</scope>
    <source>
        <strain evidence="1">BisA53</strain>
    </source>
</reference>
<dbReference type="AlphaFoldDB" id="Q07U80"/>
<dbReference type="HOGENOM" id="CLU_2208030_0_0_5"/>
<dbReference type="EMBL" id="CP000463">
    <property type="protein sequence ID" value="ABJ04504.1"/>
    <property type="molecule type" value="Genomic_DNA"/>
</dbReference>
<name>Q07U80_RHOP5</name>
<evidence type="ECO:0000313" key="1">
    <source>
        <dbReference type="EMBL" id="ABJ04504.1"/>
    </source>
</evidence>